<keyword evidence="2" id="KW-1133">Transmembrane helix</keyword>
<feature type="compositionally biased region" description="Polar residues" evidence="1">
    <location>
        <begin position="1"/>
        <end position="19"/>
    </location>
</feature>
<keyword evidence="4" id="KW-1185">Reference proteome</keyword>
<gene>
    <name evidence="3" type="ORF">M0R45_021146</name>
</gene>
<keyword evidence="2" id="KW-0812">Transmembrane</keyword>
<comment type="caution">
    <text evidence="3">The sequence shown here is derived from an EMBL/GenBank/DDBJ whole genome shotgun (WGS) entry which is preliminary data.</text>
</comment>
<evidence type="ECO:0000313" key="3">
    <source>
        <dbReference type="EMBL" id="KAK9933978.1"/>
    </source>
</evidence>
<evidence type="ECO:0000256" key="1">
    <source>
        <dbReference type="SAM" id="MobiDB-lite"/>
    </source>
</evidence>
<organism evidence="3 4">
    <name type="scientific">Rubus argutus</name>
    <name type="common">Southern blackberry</name>
    <dbReference type="NCBI Taxonomy" id="59490"/>
    <lineage>
        <taxon>Eukaryota</taxon>
        <taxon>Viridiplantae</taxon>
        <taxon>Streptophyta</taxon>
        <taxon>Embryophyta</taxon>
        <taxon>Tracheophyta</taxon>
        <taxon>Spermatophyta</taxon>
        <taxon>Magnoliopsida</taxon>
        <taxon>eudicotyledons</taxon>
        <taxon>Gunneridae</taxon>
        <taxon>Pentapetalae</taxon>
        <taxon>rosids</taxon>
        <taxon>fabids</taxon>
        <taxon>Rosales</taxon>
        <taxon>Rosaceae</taxon>
        <taxon>Rosoideae</taxon>
        <taxon>Rosoideae incertae sedis</taxon>
        <taxon>Rubus</taxon>
    </lineage>
</organism>
<name>A0AAW1XC66_RUBAR</name>
<dbReference type="AlphaFoldDB" id="A0AAW1XC66"/>
<proteinExistence type="predicted"/>
<feature type="region of interest" description="Disordered" evidence="1">
    <location>
        <begin position="1"/>
        <end position="30"/>
    </location>
</feature>
<feature type="compositionally biased region" description="Basic and acidic residues" evidence="1">
    <location>
        <begin position="242"/>
        <end position="252"/>
    </location>
</feature>
<accession>A0AAW1XC66</accession>
<dbReference type="Proteomes" id="UP001457282">
    <property type="component" value="Unassembled WGS sequence"/>
</dbReference>
<keyword evidence="2" id="KW-0472">Membrane</keyword>
<evidence type="ECO:0000256" key="2">
    <source>
        <dbReference type="SAM" id="Phobius"/>
    </source>
</evidence>
<feature type="region of interest" description="Disordered" evidence="1">
    <location>
        <begin position="241"/>
        <end position="281"/>
    </location>
</feature>
<sequence length="482" mass="54071">MDDNSTSRGASEEVSSTGRGSRPPQARDHLGSISTYCSHLGNLNKTAGNLYDYSVAGALGQNPIELLADPQAFVVGYGLVHQVVICEPFKKQLKIPFFGSPTTNVAPQLGLDPQQPMQNAITSRITNLASKVSNKVKSRRFRAGKINLDYKVGMEIVVGLIMVQFLFCLTIWRMGIQVGLVHREEIYPHLLLVCLPRLKTSFLVNPPEIMMFRLQSEGKPSMHKVITSKAEAWIGKTTLSRPWKEKEQEGSEVRTTPFVQPWLDDDQENDSTPHKSHSSSKPFIQVIESNRLALNEDSGSWTSFKANSTTSASSSECTNSNVGNKVDVDIDCLHYEVLWEDMIIGEQIGQVDHVSSAQCMLVMYCYGSCGPVYHGLWDGADVAVKVFFKQEFPEDVLLSFRQVTRVDKNWTVNFVGDFGLSRLKHETFLLTKTRKGTRQRVLPPVIAPKRSCRPANLVYVQWFHYFIYTLADEVALAVTRKF</sequence>
<reference evidence="3 4" key="1">
    <citation type="journal article" date="2023" name="G3 (Bethesda)">
        <title>A chromosome-length genome assembly and annotation of blackberry (Rubus argutus, cv. 'Hillquist').</title>
        <authorList>
            <person name="Bruna T."/>
            <person name="Aryal R."/>
            <person name="Dudchenko O."/>
            <person name="Sargent D.J."/>
            <person name="Mead D."/>
            <person name="Buti M."/>
            <person name="Cavallini A."/>
            <person name="Hytonen T."/>
            <person name="Andres J."/>
            <person name="Pham M."/>
            <person name="Weisz D."/>
            <person name="Mascagni F."/>
            <person name="Usai G."/>
            <person name="Natali L."/>
            <person name="Bassil N."/>
            <person name="Fernandez G.E."/>
            <person name="Lomsadze A."/>
            <person name="Armour M."/>
            <person name="Olukolu B."/>
            <person name="Poorten T."/>
            <person name="Britton C."/>
            <person name="Davik J."/>
            <person name="Ashrafi H."/>
            <person name="Aiden E.L."/>
            <person name="Borodovsky M."/>
            <person name="Worthington M."/>
        </authorList>
    </citation>
    <scope>NUCLEOTIDE SEQUENCE [LARGE SCALE GENOMIC DNA]</scope>
    <source>
        <strain evidence="3">PI 553951</strain>
    </source>
</reference>
<dbReference type="EMBL" id="JBEDUW010000004">
    <property type="protein sequence ID" value="KAK9933978.1"/>
    <property type="molecule type" value="Genomic_DNA"/>
</dbReference>
<evidence type="ECO:0000313" key="4">
    <source>
        <dbReference type="Proteomes" id="UP001457282"/>
    </source>
</evidence>
<feature type="transmembrane region" description="Helical" evidence="2">
    <location>
        <begin position="152"/>
        <end position="172"/>
    </location>
</feature>
<protein>
    <submittedName>
        <fullName evidence="3">Uncharacterized protein</fullName>
    </submittedName>
</protein>